<evidence type="ECO:0000256" key="2">
    <source>
        <dbReference type="ARBA" id="ARBA00007886"/>
    </source>
</evidence>
<proteinExistence type="inferred from homology"/>
<accession>A0ABR5N311</accession>
<keyword evidence="6" id="KW-0564">Palmitate</keyword>
<comment type="caution">
    <text evidence="10">The sequence shown here is derived from an EMBL/GenBank/DDBJ whole genome shotgun (WGS) entry which is preliminary data.</text>
</comment>
<evidence type="ECO:0000313" key="11">
    <source>
        <dbReference type="Proteomes" id="UP000051063"/>
    </source>
</evidence>
<evidence type="ECO:0000256" key="7">
    <source>
        <dbReference type="ARBA" id="ARBA00023288"/>
    </source>
</evidence>
<dbReference type="EMBL" id="LJJB01000013">
    <property type="protein sequence ID" value="KQL44889.1"/>
    <property type="molecule type" value="Genomic_DNA"/>
</dbReference>
<keyword evidence="3" id="KW-0309">Germination</keyword>
<dbReference type="InterPro" id="IPR008844">
    <property type="entry name" value="Spore_GerAC-like"/>
</dbReference>
<dbReference type="InterPro" id="IPR038501">
    <property type="entry name" value="Spore_GerAC_C_sf"/>
</dbReference>
<reference evidence="10 11" key="1">
    <citation type="submission" date="2015-09" db="EMBL/GenBank/DDBJ databases">
        <title>Genome sequencing project for genomic taxonomy and phylogenomics of Bacillus-like bacteria.</title>
        <authorList>
            <person name="Liu B."/>
            <person name="Wang J."/>
            <person name="Zhu Y."/>
            <person name="Liu G."/>
            <person name="Chen Q."/>
            <person name="Chen Z."/>
            <person name="Lan J."/>
            <person name="Che J."/>
            <person name="Ge C."/>
            <person name="Shi H."/>
            <person name="Pan Z."/>
            <person name="Liu X."/>
        </authorList>
    </citation>
    <scope>NUCLEOTIDE SEQUENCE [LARGE SCALE GENOMIC DNA]</scope>
    <source>
        <strain evidence="10 11">DSM 8552</strain>
    </source>
</reference>
<keyword evidence="5" id="KW-0472">Membrane</keyword>
<dbReference type="PANTHER" id="PTHR35789:SF1">
    <property type="entry name" value="SPORE GERMINATION PROTEIN B3"/>
    <property type="match status" value="1"/>
</dbReference>
<feature type="domain" description="Spore germination GerAC-like C-terminal" evidence="8">
    <location>
        <begin position="218"/>
        <end position="352"/>
    </location>
</feature>
<dbReference type="Proteomes" id="UP000051063">
    <property type="component" value="Unassembled WGS sequence"/>
</dbReference>
<evidence type="ECO:0000256" key="1">
    <source>
        <dbReference type="ARBA" id="ARBA00004635"/>
    </source>
</evidence>
<dbReference type="InterPro" id="IPR046953">
    <property type="entry name" value="Spore_GerAC-like_C"/>
</dbReference>
<comment type="subcellular location">
    <subcellularLocation>
        <location evidence="1">Membrane</location>
        <topology evidence="1">Lipid-anchor</topology>
    </subcellularLocation>
</comment>
<dbReference type="Gene3D" id="3.30.300.210">
    <property type="entry name" value="Nutrient germinant receptor protein C, domain 3"/>
    <property type="match status" value="1"/>
</dbReference>
<organism evidence="10 11">
    <name type="scientific">Brevibacillus choshinensis</name>
    <dbReference type="NCBI Taxonomy" id="54911"/>
    <lineage>
        <taxon>Bacteria</taxon>
        <taxon>Bacillati</taxon>
        <taxon>Bacillota</taxon>
        <taxon>Bacilli</taxon>
        <taxon>Bacillales</taxon>
        <taxon>Paenibacillaceae</taxon>
        <taxon>Brevibacillus</taxon>
    </lineage>
</organism>
<evidence type="ECO:0000259" key="9">
    <source>
        <dbReference type="Pfam" id="PF25198"/>
    </source>
</evidence>
<evidence type="ECO:0000313" key="10">
    <source>
        <dbReference type="EMBL" id="KQL44889.1"/>
    </source>
</evidence>
<keyword evidence="4" id="KW-0732">Signal</keyword>
<dbReference type="Pfam" id="PF05504">
    <property type="entry name" value="Spore_GerAC"/>
    <property type="match status" value="1"/>
</dbReference>
<dbReference type="PROSITE" id="PS51257">
    <property type="entry name" value="PROKAR_LIPOPROTEIN"/>
    <property type="match status" value="1"/>
</dbReference>
<comment type="similarity">
    <text evidence="2">Belongs to the GerABKC lipoprotein family.</text>
</comment>
<dbReference type="RefSeq" id="WP_055747482.1">
    <property type="nucleotide sequence ID" value="NZ_LJJB01000013.1"/>
</dbReference>
<evidence type="ECO:0000256" key="3">
    <source>
        <dbReference type="ARBA" id="ARBA00022544"/>
    </source>
</evidence>
<dbReference type="Pfam" id="PF25198">
    <property type="entry name" value="Spore_GerAC_N"/>
    <property type="match status" value="1"/>
</dbReference>
<gene>
    <name evidence="10" type="ORF">AN963_26480</name>
</gene>
<keyword evidence="7" id="KW-0449">Lipoprotein</keyword>
<evidence type="ECO:0000259" key="8">
    <source>
        <dbReference type="Pfam" id="PF05504"/>
    </source>
</evidence>
<dbReference type="InterPro" id="IPR057336">
    <property type="entry name" value="GerAC_N"/>
</dbReference>
<name>A0ABR5N311_BRECH</name>
<evidence type="ECO:0000256" key="6">
    <source>
        <dbReference type="ARBA" id="ARBA00023139"/>
    </source>
</evidence>
<keyword evidence="11" id="KW-1185">Reference proteome</keyword>
<evidence type="ECO:0000256" key="4">
    <source>
        <dbReference type="ARBA" id="ARBA00022729"/>
    </source>
</evidence>
<dbReference type="PANTHER" id="PTHR35789">
    <property type="entry name" value="SPORE GERMINATION PROTEIN B3"/>
    <property type="match status" value="1"/>
</dbReference>
<evidence type="ECO:0000256" key="5">
    <source>
        <dbReference type="ARBA" id="ARBA00023136"/>
    </source>
</evidence>
<dbReference type="NCBIfam" id="TIGR02887">
    <property type="entry name" value="spore_ger_x_C"/>
    <property type="match status" value="1"/>
</dbReference>
<sequence length="382" mass="44051">MHKLRCILIIVLISAMVSGCWGAKEIEHLIYVNSIGVDYVKGKYVFYTQIISFGNIAKQEAGGQRLPQAISIGKAEGETIDQAIFNLYSTTQQRLAWSHVKAIVFSEAALKQYGVNQMLDVIDRYYEFRYTIWTFATNEPIEEIFNAQPILNISVLYSQLNDPQDIYRQSSVVAPLYLYKFIWKWKENGQTVQLPLLNINKEQWTENKKRHPKLIMDGVCFLQNKKLKQCLRRSDVMGLRWLDKDTSRAGLMVRHKGRIVATLTLEDIKPAIIPKVDNGKVTYQIKVKAQANMPQLVKAIPEEKISEYAEENISEEIRHTYSLGLKTQTDVLQLSDALYRKYPKEWHRLTKEGELPLDKGMISTIDVKVEMFSGSMSKIREH</sequence>
<protein>
    <submittedName>
        <fullName evidence="10">Spore gernimation protein</fullName>
    </submittedName>
</protein>
<feature type="domain" description="Spore germination protein N-terminal" evidence="9">
    <location>
        <begin position="23"/>
        <end position="198"/>
    </location>
</feature>